<name>A0A1A5XHA2_9BURK</name>
<dbReference type="CDD" id="cd11731">
    <property type="entry name" value="Lin1944_like_SDR_c"/>
    <property type="match status" value="1"/>
</dbReference>
<comment type="caution">
    <text evidence="4">The sequence shown here is derived from an EMBL/GenBank/DDBJ whole genome shotgun (WGS) entry which is preliminary data.</text>
</comment>
<dbReference type="NCBIfam" id="NF005754">
    <property type="entry name" value="PRK07578.1"/>
    <property type="match status" value="1"/>
</dbReference>
<dbReference type="InterPro" id="IPR002347">
    <property type="entry name" value="SDR_fam"/>
</dbReference>
<sequence length="199" mass="20865">MKILLVGASGAVGRAIAQTLGETHTIVPVGRTSGAYRADLTDDASVTALFREVGTVDAIVSATGHVHFGPLAQMNAAQFDIGLQDKLLGQVRLALIGQHYLSDGGSITLTSGIVAEEPIAQGANATAVNCAIEGFVRAAATELRGNRRINAVSPTVLTESLERFAGFFPGFESVPAQRAALAYQRSVEGVQTGRVYRVW</sequence>
<dbReference type="Gene3D" id="3.40.50.720">
    <property type="entry name" value="NAD(P)-binding Rossmann-like Domain"/>
    <property type="match status" value="1"/>
</dbReference>
<dbReference type="SUPFAM" id="SSF51735">
    <property type="entry name" value="NAD(P)-binding Rossmann-fold domains"/>
    <property type="match status" value="1"/>
</dbReference>
<dbReference type="GO" id="GO:0016491">
    <property type="term" value="F:oxidoreductase activity"/>
    <property type="evidence" value="ECO:0007669"/>
    <property type="project" value="UniProtKB-KW"/>
</dbReference>
<dbReference type="OrthoDB" id="9787486at2"/>
<dbReference type="PANTHER" id="PTHR43477:SF1">
    <property type="entry name" value="DIHYDROANTICAPSIN 7-DEHYDROGENASE"/>
    <property type="match status" value="1"/>
</dbReference>
<reference evidence="3 6" key="2">
    <citation type="submission" date="2018-05" db="EMBL/GenBank/DDBJ databases">
        <title>Genomic Encyclopedia of Type Strains, Phase IV (KMG-V): Genome sequencing to study the core and pangenomes of soil and plant-associated prokaryotes.</title>
        <authorList>
            <person name="Whitman W."/>
        </authorList>
    </citation>
    <scope>NUCLEOTIDE SEQUENCE [LARGE SCALE GENOMIC DNA]</scope>
    <source>
        <strain evidence="3 6">SIr-6563</strain>
    </source>
</reference>
<dbReference type="Pfam" id="PF13561">
    <property type="entry name" value="adh_short_C2"/>
    <property type="match status" value="1"/>
</dbReference>
<evidence type="ECO:0000313" key="6">
    <source>
        <dbReference type="Proteomes" id="UP000247515"/>
    </source>
</evidence>
<dbReference type="EMBL" id="FNZM01000012">
    <property type="protein sequence ID" value="SEJ99953.1"/>
    <property type="molecule type" value="Genomic_DNA"/>
</dbReference>
<dbReference type="RefSeq" id="WP_065059013.1">
    <property type="nucleotide sequence ID" value="NZ_CADFGN010000004.1"/>
</dbReference>
<proteinExistence type="inferred from homology"/>
<protein>
    <submittedName>
        <fullName evidence="4">NADP-dependent 3-hydroxy acid dehydrogenase YdfG</fullName>
    </submittedName>
</protein>
<dbReference type="Proteomes" id="UP000247515">
    <property type="component" value="Unassembled WGS sequence"/>
</dbReference>
<dbReference type="InterPro" id="IPR036291">
    <property type="entry name" value="NAD(P)-bd_dom_sf"/>
</dbReference>
<dbReference type="PANTHER" id="PTHR43477">
    <property type="entry name" value="DIHYDROANTICAPSIN 7-DEHYDROGENASE"/>
    <property type="match status" value="1"/>
</dbReference>
<gene>
    <name evidence="3" type="ORF">C7400_103229</name>
    <name evidence="4" type="ORF">SAMN05216550_112246</name>
</gene>
<accession>A0A1A5XHA2</accession>
<organism evidence="4 5">
    <name type="scientific">Paraburkholderia tropica</name>
    <dbReference type="NCBI Taxonomy" id="92647"/>
    <lineage>
        <taxon>Bacteria</taxon>
        <taxon>Pseudomonadati</taxon>
        <taxon>Pseudomonadota</taxon>
        <taxon>Betaproteobacteria</taxon>
        <taxon>Burkholderiales</taxon>
        <taxon>Burkholderiaceae</taxon>
        <taxon>Paraburkholderia</taxon>
    </lineage>
</organism>
<reference evidence="4 5" key="1">
    <citation type="submission" date="2016-10" db="EMBL/GenBank/DDBJ databases">
        <authorList>
            <person name="Varghese N."/>
            <person name="Submissions S."/>
        </authorList>
    </citation>
    <scope>NUCLEOTIDE SEQUENCE [LARGE SCALE GENOMIC DNA]</scope>
    <source>
        <strain evidence="4 5">LMG 22274</strain>
    </source>
</reference>
<evidence type="ECO:0000313" key="5">
    <source>
        <dbReference type="Proteomes" id="UP000183529"/>
    </source>
</evidence>
<dbReference type="PRINTS" id="PR00081">
    <property type="entry name" value="GDHRDH"/>
</dbReference>
<dbReference type="AlphaFoldDB" id="A0A1A5XHA2"/>
<evidence type="ECO:0000313" key="4">
    <source>
        <dbReference type="EMBL" id="SEJ99953.1"/>
    </source>
</evidence>
<comment type="similarity">
    <text evidence="1">Belongs to the short-chain dehydrogenases/reductases (SDR) family.</text>
</comment>
<dbReference type="GeneID" id="61307265"/>
<dbReference type="EMBL" id="QJJV01000003">
    <property type="protein sequence ID" value="PXX19238.1"/>
    <property type="molecule type" value="Genomic_DNA"/>
</dbReference>
<dbReference type="Proteomes" id="UP000183529">
    <property type="component" value="Unassembled WGS sequence"/>
</dbReference>
<keyword evidence="6" id="KW-1185">Reference proteome</keyword>
<dbReference type="InterPro" id="IPR051122">
    <property type="entry name" value="SDR_DHRS6-like"/>
</dbReference>
<evidence type="ECO:0000256" key="1">
    <source>
        <dbReference type="ARBA" id="ARBA00006484"/>
    </source>
</evidence>
<keyword evidence="2" id="KW-0560">Oxidoreductase</keyword>
<evidence type="ECO:0000256" key="2">
    <source>
        <dbReference type="ARBA" id="ARBA00023002"/>
    </source>
</evidence>
<evidence type="ECO:0000313" key="3">
    <source>
        <dbReference type="EMBL" id="PXX19238.1"/>
    </source>
</evidence>